<reference evidence="8 9" key="1">
    <citation type="submission" date="2018-03" db="EMBL/GenBank/DDBJ databases">
        <title>Genomic Encyclopedia of Archaeal and Bacterial Type Strains, Phase II (KMG-II): from individual species to whole genera.</title>
        <authorList>
            <person name="Goeker M."/>
        </authorList>
    </citation>
    <scope>NUCLEOTIDE SEQUENCE [LARGE SCALE GENOMIC DNA]</scope>
    <source>
        <strain evidence="8 9">DSM 27929</strain>
    </source>
</reference>
<dbReference type="InterPro" id="IPR000014">
    <property type="entry name" value="PAS"/>
</dbReference>
<dbReference type="Pfam" id="PF08447">
    <property type="entry name" value="PAS_3"/>
    <property type="match status" value="1"/>
</dbReference>
<evidence type="ECO:0000259" key="7">
    <source>
        <dbReference type="PROSITE" id="PS50112"/>
    </source>
</evidence>
<dbReference type="InterPro" id="IPR036097">
    <property type="entry name" value="HisK_dim/P_sf"/>
</dbReference>
<evidence type="ECO:0000256" key="1">
    <source>
        <dbReference type="ARBA" id="ARBA00000085"/>
    </source>
</evidence>
<keyword evidence="4" id="KW-0808">Transferase</keyword>
<name>A0A2T0WR29_9BACT</name>
<keyword evidence="5" id="KW-0418">Kinase</keyword>
<dbReference type="Proteomes" id="UP000238157">
    <property type="component" value="Unassembled WGS sequence"/>
</dbReference>
<dbReference type="EC" id="2.7.13.3" evidence="2"/>
<evidence type="ECO:0000256" key="3">
    <source>
        <dbReference type="ARBA" id="ARBA00022553"/>
    </source>
</evidence>
<organism evidence="8 9">
    <name type="scientific">Mongoliibacter ruber</name>
    <dbReference type="NCBI Taxonomy" id="1750599"/>
    <lineage>
        <taxon>Bacteria</taxon>
        <taxon>Pseudomonadati</taxon>
        <taxon>Bacteroidota</taxon>
        <taxon>Cytophagia</taxon>
        <taxon>Cytophagales</taxon>
        <taxon>Cyclobacteriaceae</taxon>
        <taxon>Mongoliibacter</taxon>
    </lineage>
</organism>
<evidence type="ECO:0000256" key="5">
    <source>
        <dbReference type="ARBA" id="ARBA00022777"/>
    </source>
</evidence>
<dbReference type="SUPFAM" id="SSF47384">
    <property type="entry name" value="Homodimeric domain of signal transducing histidine kinase"/>
    <property type="match status" value="1"/>
</dbReference>
<gene>
    <name evidence="8" type="ORF">CLW00_103281</name>
</gene>
<dbReference type="InterPro" id="IPR004358">
    <property type="entry name" value="Sig_transdc_His_kin-like_C"/>
</dbReference>
<dbReference type="PROSITE" id="PS50112">
    <property type="entry name" value="PAS"/>
    <property type="match status" value="1"/>
</dbReference>
<accession>A0A2T0WR29</accession>
<dbReference type="EMBL" id="PVTR01000003">
    <property type="protein sequence ID" value="PRY89159.1"/>
    <property type="molecule type" value="Genomic_DNA"/>
</dbReference>
<dbReference type="PANTHER" id="PTHR43304">
    <property type="entry name" value="PHYTOCHROME-LIKE PROTEIN CPH1"/>
    <property type="match status" value="1"/>
</dbReference>
<comment type="catalytic activity">
    <reaction evidence="1">
        <text>ATP + protein L-histidine = ADP + protein N-phospho-L-histidine.</text>
        <dbReference type="EC" id="2.7.13.3"/>
    </reaction>
</comment>
<dbReference type="CDD" id="cd00130">
    <property type="entry name" value="PAS"/>
    <property type="match status" value="1"/>
</dbReference>
<dbReference type="InterPro" id="IPR005467">
    <property type="entry name" value="His_kinase_dom"/>
</dbReference>
<dbReference type="SMART" id="SM00387">
    <property type="entry name" value="HATPase_c"/>
    <property type="match status" value="1"/>
</dbReference>
<evidence type="ECO:0000313" key="9">
    <source>
        <dbReference type="Proteomes" id="UP000238157"/>
    </source>
</evidence>
<protein>
    <recommendedName>
        <fullName evidence="2">histidine kinase</fullName>
        <ecNumber evidence="2">2.7.13.3</ecNumber>
    </recommendedName>
</protein>
<feature type="domain" description="PAS" evidence="7">
    <location>
        <begin position="52"/>
        <end position="101"/>
    </location>
</feature>
<evidence type="ECO:0000259" key="6">
    <source>
        <dbReference type="PROSITE" id="PS50109"/>
    </source>
</evidence>
<evidence type="ECO:0000313" key="8">
    <source>
        <dbReference type="EMBL" id="PRY89159.1"/>
    </source>
</evidence>
<feature type="domain" description="Histidine kinase" evidence="6">
    <location>
        <begin position="170"/>
        <end position="382"/>
    </location>
</feature>
<comment type="caution">
    <text evidence="8">The sequence shown here is derived from an EMBL/GenBank/DDBJ whole genome shotgun (WGS) entry which is preliminary data.</text>
</comment>
<keyword evidence="9" id="KW-1185">Reference proteome</keyword>
<proteinExistence type="predicted"/>
<dbReference type="PRINTS" id="PR00344">
    <property type="entry name" value="BCTRLSENSOR"/>
</dbReference>
<dbReference type="Pfam" id="PF02518">
    <property type="entry name" value="HATPase_c"/>
    <property type="match status" value="1"/>
</dbReference>
<dbReference type="SMART" id="SM00091">
    <property type="entry name" value="PAS"/>
    <property type="match status" value="1"/>
</dbReference>
<dbReference type="SUPFAM" id="SSF55785">
    <property type="entry name" value="PYP-like sensor domain (PAS domain)"/>
    <property type="match status" value="1"/>
</dbReference>
<sequence>MELKMYVCDSTPKLSETPLYHMKKDNLNSEILQKLDIFFDISPDLFCIAGYDGYFKRINPAVSKLLGYDEEELFKTPINDFVHPEDQELTAKARKELTKKKPLLNFENRYLTKSGKVVWLAWTSMFLEQEELIFAIAKDITYKKKLENERNLLLANLTSINKELENLTYRTTHDLRSPVNNFLSIFNLIDLTKIEDKENLELLEILRSSSTNLKQTLDNYVDLLSKRTLSENKIEIIRFDYTFNMVRESIQTLIKSSNTSITCDFSDAEEVVFNRDYLESVFLNLITNSIRYAQPGIAPMISIKTSKIGDNVQLTLEDNGLGFDIEKVKDKIFGLNQTFHSHEDSKGVGLYLIHHQITKLNGTIEVQSKVNVGTKFTITFRY</sequence>
<dbReference type="Gene3D" id="3.30.565.10">
    <property type="entry name" value="Histidine kinase-like ATPase, C-terminal domain"/>
    <property type="match status" value="1"/>
</dbReference>
<dbReference type="InterPro" id="IPR003594">
    <property type="entry name" value="HATPase_dom"/>
</dbReference>
<dbReference type="PROSITE" id="PS50109">
    <property type="entry name" value="HIS_KIN"/>
    <property type="match status" value="1"/>
</dbReference>
<evidence type="ECO:0000256" key="2">
    <source>
        <dbReference type="ARBA" id="ARBA00012438"/>
    </source>
</evidence>
<evidence type="ECO:0000256" key="4">
    <source>
        <dbReference type="ARBA" id="ARBA00022679"/>
    </source>
</evidence>
<dbReference type="InterPro" id="IPR035965">
    <property type="entry name" value="PAS-like_dom_sf"/>
</dbReference>
<dbReference type="Gene3D" id="1.10.287.130">
    <property type="match status" value="1"/>
</dbReference>
<dbReference type="SUPFAM" id="SSF55874">
    <property type="entry name" value="ATPase domain of HSP90 chaperone/DNA topoisomerase II/histidine kinase"/>
    <property type="match status" value="1"/>
</dbReference>
<keyword evidence="3" id="KW-0597">Phosphoprotein</keyword>
<dbReference type="GO" id="GO:0000155">
    <property type="term" value="F:phosphorelay sensor kinase activity"/>
    <property type="evidence" value="ECO:0007669"/>
    <property type="project" value="InterPro"/>
</dbReference>
<dbReference type="InterPro" id="IPR052162">
    <property type="entry name" value="Sensor_kinase/Photoreceptor"/>
</dbReference>
<dbReference type="InterPro" id="IPR013655">
    <property type="entry name" value="PAS_fold_3"/>
</dbReference>
<dbReference type="Gene3D" id="3.30.450.20">
    <property type="entry name" value="PAS domain"/>
    <property type="match status" value="1"/>
</dbReference>
<dbReference type="InterPro" id="IPR036890">
    <property type="entry name" value="HATPase_C_sf"/>
</dbReference>
<dbReference type="NCBIfam" id="TIGR00229">
    <property type="entry name" value="sensory_box"/>
    <property type="match status" value="1"/>
</dbReference>
<dbReference type="AlphaFoldDB" id="A0A2T0WR29"/>
<dbReference type="PANTHER" id="PTHR43304:SF1">
    <property type="entry name" value="PAC DOMAIN-CONTAINING PROTEIN"/>
    <property type="match status" value="1"/>
</dbReference>